<dbReference type="Pfam" id="PF17201">
    <property type="entry name" value="Cache_3-Cache_2"/>
    <property type="match status" value="1"/>
</dbReference>
<dbReference type="SMART" id="SM00283">
    <property type="entry name" value="MA"/>
    <property type="match status" value="1"/>
</dbReference>
<dbReference type="InterPro" id="IPR004090">
    <property type="entry name" value="Chemotax_Me-accpt_rcpt"/>
</dbReference>
<dbReference type="Pfam" id="PF00672">
    <property type="entry name" value="HAMP"/>
    <property type="match status" value="1"/>
</dbReference>
<dbReference type="Proteomes" id="UP000629025">
    <property type="component" value="Unassembled WGS sequence"/>
</dbReference>
<dbReference type="EMBL" id="BMIJ01000004">
    <property type="protein sequence ID" value="GGB93854.1"/>
    <property type="molecule type" value="Genomic_DNA"/>
</dbReference>
<dbReference type="InterPro" id="IPR029151">
    <property type="entry name" value="Sensor-like_sf"/>
</dbReference>
<feature type="transmembrane region" description="Helical" evidence="9">
    <location>
        <begin position="317"/>
        <end position="341"/>
    </location>
</feature>
<dbReference type="RefSeq" id="WP_188747845.1">
    <property type="nucleotide sequence ID" value="NZ_BMIJ01000004.1"/>
</dbReference>
<dbReference type="InterPro" id="IPR004089">
    <property type="entry name" value="MCPsignal_dom"/>
</dbReference>
<dbReference type="SUPFAM" id="SSF103190">
    <property type="entry name" value="Sensory domain-like"/>
    <property type="match status" value="1"/>
</dbReference>
<keyword evidence="5 9" id="KW-0472">Membrane</keyword>
<dbReference type="SMART" id="SM00304">
    <property type="entry name" value="HAMP"/>
    <property type="match status" value="1"/>
</dbReference>
<reference evidence="14" key="1">
    <citation type="journal article" date="2019" name="Int. J. Syst. Evol. Microbiol.">
        <title>The Global Catalogue of Microorganisms (GCM) 10K type strain sequencing project: providing services to taxonomists for standard genome sequencing and annotation.</title>
        <authorList>
            <consortium name="The Broad Institute Genomics Platform"/>
            <consortium name="The Broad Institute Genome Sequencing Center for Infectious Disease"/>
            <person name="Wu L."/>
            <person name="Ma J."/>
        </authorList>
    </citation>
    <scope>NUCLEOTIDE SEQUENCE [LARGE SCALE GENOMIC DNA]</scope>
    <source>
        <strain evidence="14">CGMCC 1.15341</strain>
    </source>
</reference>
<gene>
    <name evidence="13" type="ORF">GCM10011352_19870</name>
</gene>
<dbReference type="InterPro" id="IPR003660">
    <property type="entry name" value="HAMP_dom"/>
</dbReference>
<dbReference type="SUPFAM" id="SSF58104">
    <property type="entry name" value="Methyl-accepting chemotaxis protein (MCP) signaling domain"/>
    <property type="match status" value="1"/>
</dbReference>
<keyword evidence="4 9" id="KW-1133">Transmembrane helix</keyword>
<feature type="domain" description="HAMP" evidence="12">
    <location>
        <begin position="343"/>
        <end position="395"/>
    </location>
</feature>
<dbReference type="CDD" id="cd06225">
    <property type="entry name" value="HAMP"/>
    <property type="match status" value="1"/>
</dbReference>
<comment type="caution">
    <text evidence="13">The sequence shown here is derived from an EMBL/GenBank/DDBJ whole genome shotgun (WGS) entry which is preliminary data.</text>
</comment>
<dbReference type="CDD" id="cd12912">
    <property type="entry name" value="PDC2_MCP_like"/>
    <property type="match status" value="1"/>
</dbReference>
<dbReference type="PANTHER" id="PTHR32089">
    <property type="entry name" value="METHYL-ACCEPTING CHEMOTAXIS PROTEIN MCPB"/>
    <property type="match status" value="1"/>
</dbReference>
<feature type="domain" description="Methyl-accepting transducer" evidence="10">
    <location>
        <begin position="400"/>
        <end position="636"/>
    </location>
</feature>
<evidence type="ECO:0000259" key="11">
    <source>
        <dbReference type="PROSITE" id="PS50192"/>
    </source>
</evidence>
<keyword evidence="3 9" id="KW-0812">Transmembrane</keyword>
<evidence type="ECO:0000256" key="8">
    <source>
        <dbReference type="PROSITE-ProRule" id="PRU00284"/>
    </source>
</evidence>
<keyword evidence="2" id="KW-1003">Cell membrane</keyword>
<dbReference type="Gene3D" id="1.10.287.950">
    <property type="entry name" value="Methyl-accepting chemotaxis protein"/>
    <property type="match status" value="1"/>
</dbReference>
<evidence type="ECO:0000256" key="3">
    <source>
        <dbReference type="ARBA" id="ARBA00022692"/>
    </source>
</evidence>
<dbReference type="InterPro" id="IPR033462">
    <property type="entry name" value="Cache_3-Cache_2"/>
</dbReference>
<evidence type="ECO:0000313" key="13">
    <source>
        <dbReference type="EMBL" id="GGB93854.1"/>
    </source>
</evidence>
<protein>
    <submittedName>
        <fullName evidence="13">Methyl-accepting chemotaxis protein</fullName>
    </submittedName>
</protein>
<comment type="subcellular location">
    <subcellularLocation>
        <location evidence="1">Cell inner membrane</location>
        <topology evidence="1">Multi-pass membrane protein</topology>
    </subcellularLocation>
</comment>
<keyword evidence="6 8" id="KW-0807">Transducer</keyword>
<keyword evidence="2" id="KW-0997">Cell inner membrane</keyword>
<dbReference type="CDD" id="cd11386">
    <property type="entry name" value="MCP_signal"/>
    <property type="match status" value="1"/>
</dbReference>
<dbReference type="PANTHER" id="PTHR32089:SF119">
    <property type="entry name" value="METHYL-ACCEPTING CHEMOTAXIS PROTEIN CTPL"/>
    <property type="match status" value="1"/>
</dbReference>
<dbReference type="PRINTS" id="PR00260">
    <property type="entry name" value="CHEMTRNSDUCR"/>
</dbReference>
<sequence>MLRKSVATRLILVTSLAIAVVFSLSGWLVTQKIGDRSVDLALAEMENRIDTIGSTIHAYDNQLHLSANALSAVFGELFPGRFSLDTAQKVDVAGQQVPLILSQGQAIAGDYSQVDRFASATGGNATIFVRRGDDFVRVVTSVKKQDGSRAVGTLLDHQSPAYATNLKGEAFTGKVTLFGRQFITNYTPIKDPSGAVIGIRYIGISFEESLQGLKRELESVRIGQQGQLFVIDAKHGDNQGRFLIHPTLKDQNISHKEQGAFIGQMLQQGSGSMTYQWAKPGAQESETWQAWFATVPELDWVVAVAQPSSELHEVKDWLALQILLSTLVVILVAALLIALAVKRMIARPLEQTVHSLDRIAAGDYSQPLEVEGDDELARLQGAVNKMQHQVCEVLREISSMARDLSQAAVGMASASEQVAKGSAEQSTASSQIASTIEELTVSVDSLANHSQEAKTLFDSSSETSATGANVINRTSEEMLNITDTVRSASDRIGQLGALSNQISGILEVIEGIAEQTNLLALNAAIEAARAGEQGRGFAVVADEVRTLAGRTTESAREITATIESMQKCTQEVVSVMAAGVEQVTQGAALSAEAGESIRAIQQSGERVNEVFMEISTMLNEQAQASNEVARNVERIASMTDINNDSIRQVAGSAKELEKMSESLTGILGRFKI</sequence>
<evidence type="ECO:0000256" key="1">
    <source>
        <dbReference type="ARBA" id="ARBA00004429"/>
    </source>
</evidence>
<evidence type="ECO:0000256" key="9">
    <source>
        <dbReference type="SAM" id="Phobius"/>
    </source>
</evidence>
<keyword evidence="14" id="KW-1185">Reference proteome</keyword>
<evidence type="ECO:0000259" key="10">
    <source>
        <dbReference type="PROSITE" id="PS50111"/>
    </source>
</evidence>
<evidence type="ECO:0000256" key="2">
    <source>
        <dbReference type="ARBA" id="ARBA00022519"/>
    </source>
</evidence>
<accession>A0ABQ1KB16</accession>
<evidence type="ECO:0000313" key="14">
    <source>
        <dbReference type="Proteomes" id="UP000629025"/>
    </source>
</evidence>
<dbReference type="PROSITE" id="PS50111">
    <property type="entry name" value="CHEMOTAXIS_TRANSDUC_2"/>
    <property type="match status" value="1"/>
</dbReference>
<dbReference type="PROSITE" id="PS50192">
    <property type="entry name" value="T_SNARE"/>
    <property type="match status" value="1"/>
</dbReference>
<evidence type="ECO:0000256" key="5">
    <source>
        <dbReference type="ARBA" id="ARBA00023136"/>
    </source>
</evidence>
<name>A0ABQ1KB16_9GAMM</name>
<dbReference type="InterPro" id="IPR000727">
    <property type="entry name" value="T_SNARE_dom"/>
</dbReference>
<evidence type="ECO:0000256" key="7">
    <source>
        <dbReference type="ARBA" id="ARBA00029447"/>
    </source>
</evidence>
<proteinExistence type="inferred from homology"/>
<organism evidence="13 14">
    <name type="scientific">Marinobacterium zhoushanense</name>
    <dbReference type="NCBI Taxonomy" id="1679163"/>
    <lineage>
        <taxon>Bacteria</taxon>
        <taxon>Pseudomonadati</taxon>
        <taxon>Pseudomonadota</taxon>
        <taxon>Gammaproteobacteria</taxon>
        <taxon>Oceanospirillales</taxon>
        <taxon>Oceanospirillaceae</taxon>
        <taxon>Marinobacterium</taxon>
    </lineage>
</organism>
<dbReference type="PROSITE" id="PS50885">
    <property type="entry name" value="HAMP"/>
    <property type="match status" value="1"/>
</dbReference>
<dbReference type="Pfam" id="PF00015">
    <property type="entry name" value="MCPsignal"/>
    <property type="match status" value="1"/>
</dbReference>
<dbReference type="Gene3D" id="3.30.450.20">
    <property type="entry name" value="PAS domain"/>
    <property type="match status" value="1"/>
</dbReference>
<evidence type="ECO:0000259" key="12">
    <source>
        <dbReference type="PROSITE" id="PS50885"/>
    </source>
</evidence>
<evidence type="ECO:0000256" key="6">
    <source>
        <dbReference type="ARBA" id="ARBA00023224"/>
    </source>
</evidence>
<comment type="similarity">
    <text evidence="7">Belongs to the methyl-accepting chemotaxis (MCP) protein family.</text>
</comment>
<feature type="domain" description="T-SNARE coiled-coil homology" evidence="11">
    <location>
        <begin position="587"/>
        <end position="649"/>
    </location>
</feature>
<evidence type="ECO:0000256" key="4">
    <source>
        <dbReference type="ARBA" id="ARBA00022989"/>
    </source>
</evidence>